<dbReference type="Pfam" id="PF17766">
    <property type="entry name" value="fn3_6"/>
    <property type="match status" value="1"/>
</dbReference>
<organism evidence="2 3">
    <name type="scientific">Musa troglodytarum</name>
    <name type="common">fe'i banana</name>
    <dbReference type="NCBI Taxonomy" id="320322"/>
    <lineage>
        <taxon>Eukaryota</taxon>
        <taxon>Viridiplantae</taxon>
        <taxon>Streptophyta</taxon>
        <taxon>Embryophyta</taxon>
        <taxon>Tracheophyta</taxon>
        <taxon>Spermatophyta</taxon>
        <taxon>Magnoliopsida</taxon>
        <taxon>Liliopsida</taxon>
        <taxon>Zingiberales</taxon>
        <taxon>Musaceae</taxon>
        <taxon>Musa</taxon>
    </lineage>
</organism>
<reference evidence="2" key="1">
    <citation type="submission" date="2022-05" db="EMBL/GenBank/DDBJ databases">
        <title>The Musa troglodytarum L. genome provides insights into the mechanism of non-climacteric behaviour and enrichment of carotenoids.</title>
        <authorList>
            <person name="Wang J."/>
        </authorList>
    </citation>
    <scope>NUCLEOTIDE SEQUENCE</scope>
    <source>
        <tissue evidence="2">Leaf</tissue>
    </source>
</reference>
<sequence>MGFTVSVVPEKLSFKEKYQKQSFTLTLKENTREKKDAVLLGSLTWVDDTEKYVVRSPIVATTVRPISL</sequence>
<proteinExistence type="predicted"/>
<dbReference type="OrthoDB" id="206201at2759"/>
<gene>
    <name evidence="2" type="ORF">MUK42_36858</name>
</gene>
<dbReference type="AlphaFoldDB" id="A0A9E7L318"/>
<feature type="domain" description="Subtilisin-like protease fibronectin type-III" evidence="1">
    <location>
        <begin position="2"/>
        <end position="59"/>
    </location>
</feature>
<evidence type="ECO:0000313" key="2">
    <source>
        <dbReference type="EMBL" id="URE36230.1"/>
    </source>
</evidence>
<protein>
    <submittedName>
        <fullName evidence="2">Peptidase inhibitor I9</fullName>
    </submittedName>
</protein>
<name>A0A9E7L318_9LILI</name>
<dbReference type="InterPro" id="IPR041469">
    <property type="entry name" value="Subtilisin-like_FN3"/>
</dbReference>
<dbReference type="EMBL" id="CP097510">
    <property type="protein sequence ID" value="URE36230.1"/>
    <property type="molecule type" value="Genomic_DNA"/>
</dbReference>
<dbReference type="Gene3D" id="2.60.40.2310">
    <property type="match status" value="1"/>
</dbReference>
<dbReference type="Proteomes" id="UP001055439">
    <property type="component" value="Chromosome 8"/>
</dbReference>
<accession>A0A9E7L318</accession>
<evidence type="ECO:0000313" key="3">
    <source>
        <dbReference type="Proteomes" id="UP001055439"/>
    </source>
</evidence>
<keyword evidence="3" id="KW-1185">Reference proteome</keyword>
<evidence type="ECO:0000259" key="1">
    <source>
        <dbReference type="Pfam" id="PF17766"/>
    </source>
</evidence>